<dbReference type="Gene3D" id="3.20.20.140">
    <property type="entry name" value="Metal-dependent hydrolases"/>
    <property type="match status" value="1"/>
</dbReference>
<proteinExistence type="predicted"/>
<dbReference type="Proteomes" id="UP001556196">
    <property type="component" value="Unassembled WGS sequence"/>
</dbReference>
<dbReference type="PANTHER" id="PTHR10443:SF12">
    <property type="entry name" value="DIPEPTIDASE"/>
    <property type="match status" value="1"/>
</dbReference>
<name>A0ABV3R5C7_9HYPH</name>
<gene>
    <name evidence="1" type="ORF">ABUE31_21275</name>
</gene>
<protein>
    <submittedName>
        <fullName evidence="1">Dipeptidase</fullName>
    </submittedName>
</protein>
<dbReference type="SUPFAM" id="SSF51556">
    <property type="entry name" value="Metallo-dependent hydrolases"/>
    <property type="match status" value="1"/>
</dbReference>
<dbReference type="InterPro" id="IPR032466">
    <property type="entry name" value="Metal_Hydrolase"/>
</dbReference>
<dbReference type="PROSITE" id="PS51365">
    <property type="entry name" value="RENAL_DIPEPTIDASE_2"/>
    <property type="match status" value="1"/>
</dbReference>
<evidence type="ECO:0000313" key="2">
    <source>
        <dbReference type="Proteomes" id="UP001556196"/>
    </source>
</evidence>
<dbReference type="PANTHER" id="PTHR10443">
    <property type="entry name" value="MICROSOMAL DIPEPTIDASE"/>
    <property type="match status" value="1"/>
</dbReference>
<organism evidence="1 2">
    <name type="scientific">Mesorhizobium marinum</name>
    <dbReference type="NCBI Taxonomy" id="3228790"/>
    <lineage>
        <taxon>Bacteria</taxon>
        <taxon>Pseudomonadati</taxon>
        <taxon>Pseudomonadota</taxon>
        <taxon>Alphaproteobacteria</taxon>
        <taxon>Hyphomicrobiales</taxon>
        <taxon>Phyllobacteriaceae</taxon>
        <taxon>Mesorhizobium</taxon>
    </lineage>
</organism>
<dbReference type="Pfam" id="PF01244">
    <property type="entry name" value="Peptidase_M19"/>
    <property type="match status" value="1"/>
</dbReference>
<keyword evidence="2" id="KW-1185">Reference proteome</keyword>
<dbReference type="RefSeq" id="WP_367725851.1">
    <property type="nucleotide sequence ID" value="NZ_JBFOCI010000009.1"/>
</dbReference>
<accession>A0ABV3R5C7</accession>
<reference evidence="1 2" key="1">
    <citation type="submission" date="2024-06" db="EMBL/GenBank/DDBJ databases">
        <authorList>
            <person name="Tuo L."/>
        </authorList>
    </citation>
    <scope>NUCLEOTIDE SEQUENCE [LARGE SCALE GENOMIC DNA]</scope>
    <source>
        <strain evidence="1 2">ZMM04-5</strain>
    </source>
</reference>
<dbReference type="EMBL" id="JBFOCI010000009">
    <property type="protein sequence ID" value="MEW9808529.1"/>
    <property type="molecule type" value="Genomic_DNA"/>
</dbReference>
<dbReference type="CDD" id="cd01301">
    <property type="entry name" value="rDP_like"/>
    <property type="match status" value="1"/>
</dbReference>
<sequence>MQPVFDGHNDVLLRLWNHAAKGIDPVAEFIDGPTALGIKGAERGHIDRARARAGGLIGGLCAIYISSGDLDFAAPDESGRYATPLAAPLERRPSLDVALEMMAIALRIDRAGGWSICRGSTDIAAAASAGSFAAVLHMEGCEPLDADLSALETFHAAGLRSLGPVWSRPNIFGHGVPFAYPMSPDTGPGLTDAGRRLVAACNRLGILIDLAHITEKGFWDVAGLTDQPLVVSHSNAHAVTPAARNLTDRQLDALRESNGLVGLNFAVAMLRPDGREDADTPISDMIRHIDHLVDRVGIDGVAIGSDFDGATVPAGIGDAAGLQKLVEGLRNAGYGREDLAKICRDNWLRVLASAWREAAAA</sequence>
<comment type="caution">
    <text evidence="1">The sequence shown here is derived from an EMBL/GenBank/DDBJ whole genome shotgun (WGS) entry which is preliminary data.</text>
</comment>
<evidence type="ECO:0000313" key="1">
    <source>
        <dbReference type="EMBL" id="MEW9808529.1"/>
    </source>
</evidence>
<dbReference type="InterPro" id="IPR008257">
    <property type="entry name" value="Pept_M19"/>
</dbReference>